<comment type="caution">
    <text evidence="1">The sequence shown here is derived from an EMBL/GenBank/DDBJ whole genome shotgun (WGS) entry which is preliminary data.</text>
</comment>
<accession>A0ABQ7FG73</accession>
<proteinExistence type="predicted"/>
<protein>
    <submittedName>
        <fullName evidence="1">Uncharacterized protein</fullName>
    </submittedName>
</protein>
<evidence type="ECO:0000313" key="2">
    <source>
        <dbReference type="Proteomes" id="UP000621266"/>
    </source>
</evidence>
<gene>
    <name evidence="1" type="ORF">GCU69_22225</name>
</gene>
<sequence>MGVYECTLAALFAAWLLLCVLAQLRVAAPRVAPRLGRWDASLLVPRYNYFAPVPGVHDYHLLFRTRTRGREFGAWQEVSTEGRRRWWNFAWNPDRRCRKRLLDLAKELAHRDPACADPATVLSVPYLMLLRHVCAQAEPAERADIQFLIVTISGAGRDELPQPLFLSRPHEVG</sequence>
<dbReference type="RefSeq" id="WP_098753996.1">
    <property type="nucleotide sequence ID" value="NZ_WHPN01000342.1"/>
</dbReference>
<dbReference type="EMBL" id="WHPN01000342">
    <property type="protein sequence ID" value="KAF4406963.1"/>
    <property type="molecule type" value="Genomic_DNA"/>
</dbReference>
<organism evidence="1 2">
    <name type="scientific">Streptomyces lycii</name>
    <dbReference type="NCBI Taxonomy" id="2654337"/>
    <lineage>
        <taxon>Bacteria</taxon>
        <taxon>Bacillati</taxon>
        <taxon>Actinomycetota</taxon>
        <taxon>Actinomycetes</taxon>
        <taxon>Kitasatosporales</taxon>
        <taxon>Streptomycetaceae</taxon>
        <taxon>Streptomyces</taxon>
    </lineage>
</organism>
<reference evidence="1 2" key="1">
    <citation type="submission" date="2019-10" db="EMBL/GenBank/DDBJ databases">
        <title>Streptomyces tenebrisbrunneis sp.nov., an endogenous actinomycete isolated from of Lycium ruthenicum.</title>
        <authorList>
            <person name="Ma L."/>
        </authorList>
    </citation>
    <scope>NUCLEOTIDE SEQUENCE [LARGE SCALE GENOMIC DNA]</scope>
    <source>
        <strain evidence="1 2">TRM 66187</strain>
    </source>
</reference>
<evidence type="ECO:0000313" key="1">
    <source>
        <dbReference type="EMBL" id="KAF4406963.1"/>
    </source>
</evidence>
<keyword evidence="2" id="KW-1185">Reference proteome</keyword>
<dbReference type="Proteomes" id="UP000621266">
    <property type="component" value="Unassembled WGS sequence"/>
</dbReference>
<name>A0ABQ7FG73_9ACTN</name>